<reference evidence="1 2" key="1">
    <citation type="submission" date="2019-05" db="EMBL/GenBank/DDBJ databases">
        <title>Another draft genome of Portunus trituberculatus and its Hox gene families provides insights of decapod evolution.</title>
        <authorList>
            <person name="Jeong J.-H."/>
            <person name="Song I."/>
            <person name="Kim S."/>
            <person name="Choi T."/>
            <person name="Kim D."/>
            <person name="Ryu S."/>
            <person name="Kim W."/>
        </authorList>
    </citation>
    <scope>NUCLEOTIDE SEQUENCE [LARGE SCALE GENOMIC DNA]</scope>
    <source>
        <tissue evidence="1">Muscle</tissue>
    </source>
</reference>
<evidence type="ECO:0000313" key="2">
    <source>
        <dbReference type="Proteomes" id="UP000324222"/>
    </source>
</evidence>
<name>A0A5B7EER9_PORTR</name>
<keyword evidence="2" id="KW-1185">Reference proteome</keyword>
<dbReference type="EMBL" id="VSRR010002541">
    <property type="protein sequence ID" value="MPC31988.1"/>
    <property type="molecule type" value="Genomic_DNA"/>
</dbReference>
<gene>
    <name evidence="1" type="ORF">E2C01_025290</name>
</gene>
<protein>
    <submittedName>
        <fullName evidence="1">Uncharacterized protein</fullName>
    </submittedName>
</protein>
<accession>A0A5B7EER9</accession>
<sequence length="60" mass="6723">MAGSAHVNTFDVEDTCLPRPFVPRRSFPSVSLRSLNTGTSPCKSLTVHYLTDIPEFEIRQ</sequence>
<comment type="caution">
    <text evidence="1">The sequence shown here is derived from an EMBL/GenBank/DDBJ whole genome shotgun (WGS) entry which is preliminary data.</text>
</comment>
<proteinExistence type="predicted"/>
<evidence type="ECO:0000313" key="1">
    <source>
        <dbReference type="EMBL" id="MPC31988.1"/>
    </source>
</evidence>
<dbReference type="AlphaFoldDB" id="A0A5B7EER9"/>
<dbReference type="Proteomes" id="UP000324222">
    <property type="component" value="Unassembled WGS sequence"/>
</dbReference>
<organism evidence="1 2">
    <name type="scientific">Portunus trituberculatus</name>
    <name type="common">Swimming crab</name>
    <name type="synonym">Neptunus trituberculatus</name>
    <dbReference type="NCBI Taxonomy" id="210409"/>
    <lineage>
        <taxon>Eukaryota</taxon>
        <taxon>Metazoa</taxon>
        <taxon>Ecdysozoa</taxon>
        <taxon>Arthropoda</taxon>
        <taxon>Crustacea</taxon>
        <taxon>Multicrustacea</taxon>
        <taxon>Malacostraca</taxon>
        <taxon>Eumalacostraca</taxon>
        <taxon>Eucarida</taxon>
        <taxon>Decapoda</taxon>
        <taxon>Pleocyemata</taxon>
        <taxon>Brachyura</taxon>
        <taxon>Eubrachyura</taxon>
        <taxon>Portunoidea</taxon>
        <taxon>Portunidae</taxon>
        <taxon>Portuninae</taxon>
        <taxon>Portunus</taxon>
    </lineage>
</organism>